<comment type="similarity">
    <text evidence="1">Belongs to the UreD family.</text>
</comment>
<dbReference type="EMBL" id="HF935853">
    <property type="protein sequence ID" value="CCX13532.1"/>
    <property type="molecule type" value="Genomic_DNA"/>
</dbReference>
<reference evidence="3 4" key="1">
    <citation type="journal article" date="2013" name="PLoS Genet.">
        <title>The genome and development-dependent transcriptomes of Pyronema confluens: a window into fungal evolution.</title>
        <authorList>
            <person name="Traeger S."/>
            <person name="Altegoer F."/>
            <person name="Freitag M."/>
            <person name="Gabaldon T."/>
            <person name="Kempken F."/>
            <person name="Kumar A."/>
            <person name="Marcet-Houben M."/>
            <person name="Poggeler S."/>
            <person name="Stajich J.E."/>
            <person name="Nowrousian M."/>
        </authorList>
    </citation>
    <scope>NUCLEOTIDE SEQUENCE [LARGE SCALE GENOMIC DNA]</scope>
    <source>
        <strain evidence="4">CBS 100304</strain>
        <tissue evidence="3">Vegetative mycelium</tissue>
    </source>
</reference>
<dbReference type="PANTHER" id="PTHR33643">
    <property type="entry name" value="UREASE ACCESSORY PROTEIN D"/>
    <property type="match status" value="1"/>
</dbReference>
<dbReference type="STRING" id="1076935.U4LKX8"/>
<evidence type="ECO:0000256" key="2">
    <source>
        <dbReference type="ARBA" id="ARBA00023186"/>
    </source>
</evidence>
<dbReference type="eggNOG" id="ENOG502QSQN">
    <property type="taxonomic scope" value="Eukaryota"/>
</dbReference>
<name>U4LKX8_PYROM</name>
<sequence>MPNPQHQTITPGDGLICARLLPPNRLVLPSLSFQYPLKLISSSVPSSKCLTVFILSYGGGLVSNDKINLRVTVETSAKLCLLTQGSTKIFKLKDPEHLTEQVMSCTLESGSSLLLLPDPIQPFADSAYRQHQTFELPSDDSASVIVLDWVSEGRSARDEHWDFESFNSKNEFFIPREDGSKRLLLRDSMILKRESDVGDLKRRMEGFTVFATVMIHGPMFVKLAEDILKKFENEPRIGGRNFDNKRDFKKDEDKKGGVIWTAATIRGFVLVKVSGKELEEVKIFLRDLLRTGGEENELLSEFGEGALLCLQ</sequence>
<dbReference type="OrthoDB" id="5550464at2759"/>
<evidence type="ECO:0000313" key="3">
    <source>
        <dbReference type="EMBL" id="CCX13532.1"/>
    </source>
</evidence>
<dbReference type="PANTHER" id="PTHR33643:SF1">
    <property type="entry name" value="UREASE ACCESSORY PROTEIN D"/>
    <property type="match status" value="1"/>
</dbReference>
<accession>U4LKX8</accession>
<organism evidence="3 4">
    <name type="scientific">Pyronema omphalodes (strain CBS 100304)</name>
    <name type="common">Pyronema confluens</name>
    <dbReference type="NCBI Taxonomy" id="1076935"/>
    <lineage>
        <taxon>Eukaryota</taxon>
        <taxon>Fungi</taxon>
        <taxon>Dikarya</taxon>
        <taxon>Ascomycota</taxon>
        <taxon>Pezizomycotina</taxon>
        <taxon>Pezizomycetes</taxon>
        <taxon>Pezizales</taxon>
        <taxon>Pyronemataceae</taxon>
        <taxon>Pyronema</taxon>
    </lineage>
</organism>
<keyword evidence="2" id="KW-0143">Chaperone</keyword>
<evidence type="ECO:0000256" key="1">
    <source>
        <dbReference type="ARBA" id="ARBA00007177"/>
    </source>
</evidence>
<dbReference type="AlphaFoldDB" id="U4LKX8"/>
<evidence type="ECO:0000313" key="4">
    <source>
        <dbReference type="Proteomes" id="UP000018144"/>
    </source>
</evidence>
<dbReference type="GO" id="GO:0016151">
    <property type="term" value="F:nickel cation binding"/>
    <property type="evidence" value="ECO:0007669"/>
    <property type="project" value="InterPro"/>
</dbReference>
<gene>
    <name evidence="3" type="ORF">PCON_13125</name>
</gene>
<dbReference type="Proteomes" id="UP000018144">
    <property type="component" value="Unassembled WGS sequence"/>
</dbReference>
<dbReference type="Pfam" id="PF01774">
    <property type="entry name" value="UreD"/>
    <property type="match status" value="1"/>
</dbReference>
<dbReference type="HAMAP" id="MF_01384">
    <property type="entry name" value="UreD"/>
    <property type="match status" value="1"/>
</dbReference>
<dbReference type="OMA" id="NWSDHAP"/>
<keyword evidence="4" id="KW-1185">Reference proteome</keyword>
<proteinExistence type="inferred from homology"/>
<protein>
    <submittedName>
        <fullName evidence="3">Similar to Uncharacterized urease accessory protein ureD-like acc. no. P87125</fullName>
    </submittedName>
</protein>
<dbReference type="InterPro" id="IPR002669">
    <property type="entry name" value="UreD"/>
</dbReference>